<dbReference type="STRING" id="762845.BCR26_05350"/>
<evidence type="ECO:0000256" key="1">
    <source>
        <dbReference type="SAM" id="Phobius"/>
    </source>
</evidence>
<sequence>MKQRLLQSFLATILYLMVANIGNFLFGVTRRFDWTTTLWESLFFFIFIFLLLGYRKNKK</sequence>
<name>A0A1E5KTQ8_9ENTE</name>
<comment type="caution">
    <text evidence="2">The sequence shown here is derived from an EMBL/GenBank/DDBJ whole genome shotgun (WGS) entry which is preliminary data.</text>
</comment>
<dbReference type="AlphaFoldDB" id="A0A1E5KTQ8"/>
<evidence type="ECO:0000313" key="3">
    <source>
        <dbReference type="Proteomes" id="UP000095256"/>
    </source>
</evidence>
<reference evidence="2 3" key="1">
    <citation type="submission" date="2016-09" db="EMBL/GenBank/DDBJ databases">
        <authorList>
            <person name="Capua I."/>
            <person name="De Benedictis P."/>
            <person name="Joannis T."/>
            <person name="Lombin L.H."/>
            <person name="Cattoli G."/>
        </authorList>
    </citation>
    <scope>NUCLEOTIDE SEQUENCE [LARGE SCALE GENOMIC DNA]</scope>
    <source>
        <strain evidence="2 3">LMG 25899</strain>
    </source>
</reference>
<feature type="transmembrane region" description="Helical" evidence="1">
    <location>
        <begin position="9"/>
        <end position="28"/>
    </location>
</feature>
<dbReference type="EMBL" id="MIEK01000056">
    <property type="protein sequence ID" value="OEH81275.1"/>
    <property type="molecule type" value="Genomic_DNA"/>
</dbReference>
<keyword evidence="1" id="KW-1133">Transmembrane helix</keyword>
<keyword evidence="3" id="KW-1185">Reference proteome</keyword>
<gene>
    <name evidence="2" type="ORF">BCR26_05350</name>
</gene>
<protein>
    <submittedName>
        <fullName evidence="2">Uncharacterized protein</fullName>
    </submittedName>
</protein>
<keyword evidence="1" id="KW-0472">Membrane</keyword>
<keyword evidence="1" id="KW-0812">Transmembrane</keyword>
<dbReference type="Proteomes" id="UP000095256">
    <property type="component" value="Unassembled WGS sequence"/>
</dbReference>
<evidence type="ECO:0000313" key="2">
    <source>
        <dbReference type="EMBL" id="OEH81275.1"/>
    </source>
</evidence>
<dbReference type="RefSeq" id="WP_069699863.1">
    <property type="nucleotide sequence ID" value="NZ_JAGGMA010000004.1"/>
</dbReference>
<feature type="transmembrane region" description="Helical" evidence="1">
    <location>
        <begin position="34"/>
        <end position="54"/>
    </location>
</feature>
<accession>A0A1E5KTQ8</accession>
<proteinExistence type="predicted"/>
<dbReference type="OrthoDB" id="2187368at2"/>
<organism evidence="2 3">
    <name type="scientific">Enterococcus rivorum</name>
    <dbReference type="NCBI Taxonomy" id="762845"/>
    <lineage>
        <taxon>Bacteria</taxon>
        <taxon>Bacillati</taxon>
        <taxon>Bacillota</taxon>
        <taxon>Bacilli</taxon>
        <taxon>Lactobacillales</taxon>
        <taxon>Enterococcaceae</taxon>
        <taxon>Enterococcus</taxon>
    </lineage>
</organism>